<feature type="compositionally biased region" description="Basic and acidic residues" evidence="1">
    <location>
        <begin position="1"/>
        <end position="20"/>
    </location>
</feature>
<accession>A0A3L8SEW3</accession>
<evidence type="ECO:0000313" key="2">
    <source>
        <dbReference type="EMBL" id="RLW00357.1"/>
    </source>
</evidence>
<evidence type="ECO:0000313" key="3">
    <source>
        <dbReference type="Proteomes" id="UP000276834"/>
    </source>
</evidence>
<evidence type="ECO:0000256" key="1">
    <source>
        <dbReference type="SAM" id="MobiDB-lite"/>
    </source>
</evidence>
<dbReference type="AlphaFoldDB" id="A0A3L8SEW3"/>
<dbReference type="EMBL" id="QUSF01000027">
    <property type="protein sequence ID" value="RLW00357.1"/>
    <property type="molecule type" value="Genomic_DNA"/>
</dbReference>
<sequence>MRYRGMERDTGVETPRREPWHCPPGHGDTATASPCREPVPRGLRDASKEMFLPSLPLGFNNVKTSLSPTGFTTSVIWEIPDPRLSTRLAVQGNLGELVVEQQRGGVAPSADPREEQ</sequence>
<feature type="region of interest" description="Disordered" evidence="1">
    <location>
        <begin position="1"/>
        <end position="41"/>
    </location>
</feature>
<reference evidence="2 3" key="1">
    <citation type="journal article" date="2018" name="Proc. R. Soc. B">
        <title>A non-coding region near Follistatin controls head colour polymorphism in the Gouldian finch.</title>
        <authorList>
            <person name="Toomey M.B."/>
            <person name="Marques C.I."/>
            <person name="Andrade P."/>
            <person name="Araujo P.M."/>
            <person name="Sabatino S."/>
            <person name="Gazda M.A."/>
            <person name="Afonso S."/>
            <person name="Lopes R.J."/>
            <person name="Corbo J.C."/>
            <person name="Carneiro M."/>
        </authorList>
    </citation>
    <scope>NUCLEOTIDE SEQUENCE [LARGE SCALE GENOMIC DNA]</scope>
    <source>
        <strain evidence="2">Red01</strain>
        <tissue evidence="2">Muscle</tissue>
    </source>
</reference>
<proteinExistence type="predicted"/>
<protein>
    <submittedName>
        <fullName evidence="2">Uncharacterized protein</fullName>
    </submittedName>
</protein>
<keyword evidence="3" id="KW-1185">Reference proteome</keyword>
<gene>
    <name evidence="2" type="ORF">DV515_00008745</name>
</gene>
<dbReference type="Proteomes" id="UP000276834">
    <property type="component" value="Unassembled WGS sequence"/>
</dbReference>
<organism evidence="2 3">
    <name type="scientific">Chloebia gouldiae</name>
    <name type="common">Gouldian finch</name>
    <name type="synonym">Erythrura gouldiae</name>
    <dbReference type="NCBI Taxonomy" id="44316"/>
    <lineage>
        <taxon>Eukaryota</taxon>
        <taxon>Metazoa</taxon>
        <taxon>Chordata</taxon>
        <taxon>Craniata</taxon>
        <taxon>Vertebrata</taxon>
        <taxon>Euteleostomi</taxon>
        <taxon>Archelosauria</taxon>
        <taxon>Archosauria</taxon>
        <taxon>Dinosauria</taxon>
        <taxon>Saurischia</taxon>
        <taxon>Theropoda</taxon>
        <taxon>Coelurosauria</taxon>
        <taxon>Aves</taxon>
        <taxon>Neognathae</taxon>
        <taxon>Neoaves</taxon>
        <taxon>Telluraves</taxon>
        <taxon>Australaves</taxon>
        <taxon>Passeriformes</taxon>
        <taxon>Passeroidea</taxon>
        <taxon>Passeridae</taxon>
        <taxon>Chloebia</taxon>
    </lineage>
</organism>
<comment type="caution">
    <text evidence="2">The sequence shown here is derived from an EMBL/GenBank/DDBJ whole genome shotgun (WGS) entry which is preliminary data.</text>
</comment>
<name>A0A3L8SEW3_CHLGU</name>